<comment type="caution">
    <text evidence="9">The sequence shown here is derived from an EMBL/GenBank/DDBJ whole genome shotgun (WGS) entry which is preliminary data.</text>
</comment>
<comment type="subcellular location">
    <subcellularLocation>
        <location evidence="1">Cell membrane</location>
        <topology evidence="1">Multi-pass membrane protein</topology>
    </subcellularLocation>
</comment>
<dbReference type="RefSeq" id="WP_173075833.1">
    <property type="nucleotide sequence ID" value="NZ_BAABJB010000015.1"/>
</dbReference>
<reference evidence="9 10" key="1">
    <citation type="submission" date="2020-03" db="EMBL/GenBank/DDBJ databases">
        <title>Whole genome shotgun sequence of Phytohabitans rumicis NBRC 108638.</title>
        <authorList>
            <person name="Komaki H."/>
            <person name="Tamura T."/>
        </authorList>
    </citation>
    <scope>NUCLEOTIDE SEQUENCE [LARGE SCALE GENOMIC DNA]</scope>
    <source>
        <strain evidence="9 10">NBRC 108638</strain>
    </source>
</reference>
<feature type="transmembrane region" description="Helical" evidence="7">
    <location>
        <begin position="388"/>
        <end position="410"/>
    </location>
</feature>
<feature type="transmembrane region" description="Helical" evidence="7">
    <location>
        <begin position="536"/>
        <end position="557"/>
    </location>
</feature>
<evidence type="ECO:0000313" key="10">
    <source>
        <dbReference type="Proteomes" id="UP000482960"/>
    </source>
</evidence>
<dbReference type="InterPro" id="IPR004869">
    <property type="entry name" value="MMPL_dom"/>
</dbReference>
<feature type="transmembrane region" description="Helical" evidence="7">
    <location>
        <begin position="299"/>
        <end position="318"/>
    </location>
</feature>
<keyword evidence="4 7" id="KW-0812">Transmembrane</keyword>
<evidence type="ECO:0000256" key="6">
    <source>
        <dbReference type="ARBA" id="ARBA00023136"/>
    </source>
</evidence>
<comment type="similarity">
    <text evidence="2">Belongs to the resistance-nodulation-cell division (RND) (TC 2.A.6) family. MmpL subfamily.</text>
</comment>
<keyword evidence="6 7" id="KW-0472">Membrane</keyword>
<dbReference type="Gene3D" id="1.20.1640.10">
    <property type="entry name" value="Multidrug efflux transporter AcrB transmembrane domain"/>
    <property type="match status" value="2"/>
</dbReference>
<evidence type="ECO:0000256" key="7">
    <source>
        <dbReference type="SAM" id="Phobius"/>
    </source>
</evidence>
<dbReference type="InterPro" id="IPR050545">
    <property type="entry name" value="Mycobact_MmpL"/>
</dbReference>
<feature type="domain" description="SSD" evidence="8">
    <location>
        <begin position="224"/>
        <end position="349"/>
    </location>
</feature>
<keyword evidence="10" id="KW-1185">Reference proteome</keyword>
<feature type="transmembrane region" description="Helical" evidence="7">
    <location>
        <begin position="200"/>
        <end position="218"/>
    </location>
</feature>
<organism evidence="9 10">
    <name type="scientific">Phytohabitans rumicis</name>
    <dbReference type="NCBI Taxonomy" id="1076125"/>
    <lineage>
        <taxon>Bacteria</taxon>
        <taxon>Bacillati</taxon>
        <taxon>Actinomycetota</taxon>
        <taxon>Actinomycetes</taxon>
        <taxon>Micromonosporales</taxon>
        <taxon>Micromonosporaceae</taxon>
    </lineage>
</organism>
<evidence type="ECO:0000313" key="9">
    <source>
        <dbReference type="EMBL" id="GFJ88487.1"/>
    </source>
</evidence>
<evidence type="ECO:0000259" key="8">
    <source>
        <dbReference type="PROSITE" id="PS50156"/>
    </source>
</evidence>
<feature type="transmembrane region" description="Helical" evidence="7">
    <location>
        <begin position="324"/>
        <end position="348"/>
    </location>
</feature>
<dbReference type="PROSITE" id="PS50156">
    <property type="entry name" value="SSD"/>
    <property type="match status" value="1"/>
</dbReference>
<feature type="transmembrane region" description="Helical" evidence="7">
    <location>
        <begin position="562"/>
        <end position="584"/>
    </location>
</feature>
<evidence type="ECO:0000256" key="2">
    <source>
        <dbReference type="ARBA" id="ARBA00010157"/>
    </source>
</evidence>
<protein>
    <submittedName>
        <fullName evidence="9">Putative membrane protein</fullName>
    </submittedName>
</protein>
<keyword evidence="5 7" id="KW-1133">Transmembrane helix</keyword>
<name>A0A6V8L301_9ACTN</name>
<dbReference type="EMBL" id="BLPG01000001">
    <property type="protein sequence ID" value="GFJ88487.1"/>
    <property type="molecule type" value="Genomic_DNA"/>
</dbReference>
<evidence type="ECO:0000256" key="4">
    <source>
        <dbReference type="ARBA" id="ARBA00022692"/>
    </source>
</evidence>
<evidence type="ECO:0000256" key="1">
    <source>
        <dbReference type="ARBA" id="ARBA00004651"/>
    </source>
</evidence>
<reference evidence="9 10" key="2">
    <citation type="submission" date="2020-03" db="EMBL/GenBank/DDBJ databases">
        <authorList>
            <person name="Ichikawa N."/>
            <person name="Kimura A."/>
            <person name="Kitahashi Y."/>
            <person name="Uohara A."/>
        </authorList>
    </citation>
    <scope>NUCLEOTIDE SEQUENCE [LARGE SCALE GENOMIC DNA]</scope>
    <source>
        <strain evidence="9 10">NBRC 108638</strain>
    </source>
</reference>
<dbReference type="GO" id="GO:0005886">
    <property type="term" value="C:plasma membrane"/>
    <property type="evidence" value="ECO:0007669"/>
    <property type="project" value="UniProtKB-SubCell"/>
</dbReference>
<dbReference type="SUPFAM" id="SSF82866">
    <property type="entry name" value="Multidrug efflux transporter AcrB transmembrane domain"/>
    <property type="match status" value="2"/>
</dbReference>
<feature type="transmembrane region" description="Helical" evidence="7">
    <location>
        <begin position="596"/>
        <end position="616"/>
    </location>
</feature>
<dbReference type="Pfam" id="PF03176">
    <property type="entry name" value="MMPL"/>
    <property type="match status" value="2"/>
</dbReference>
<accession>A0A6V8L301</accession>
<sequence length="732" mass="76324">MRLYKARAGRPPASIDGVLAGAGRWCFRRPWLVIAIWLVAMVAGGVSAGPLFDRLVSRGPSELESVAAIDVLAGATGQGGQITGVVDGVDVRAAVVQAEVQATAAQLTSIDGVTAVVTPYEGGAPVTADGTALLVQVSLDRLEPAGLAAATDAVTRALREGERQLRAAGQAGARVQVGGTTAVTLQANEAIRTDLARGEALSLLLTAIALVVVFGGAVAAGLPVLVALVSVAAATGVLLAVAAATDLDVNAVTVTTLLGLGLAIDYSLLLLSRYREELSGPHPPPVALERTWATAGRTILFSALTVAASLVGMLAFGVPGISTLGLAGMAIAVVAMLASLTLTAALLGSLTRWIRPARHGVRRIAPPDGDDDTGFFARLARRVQRRPWLVALSTSAALIAAATPILPTAVRLDTVETLPRSIEGVQVADALVQRFGLPPVAAVTVVARTAPDALNTWAARWRQQGVVATVRPAAPLSAEMSIVEFDVRGDPQGDPVWRLIERIRADRPPGDRSWVTGDAAILRDLSALIVARLPRAVGLTALAMFVLLFLMTGSLVVPVKAIVMNVVSLAATFGVMSVVFYHGVFGSVLDTVTVRGFNPVFLVIIFGFAFGLSMDYEVFLLARVKEYVDAGVEPGTAVRWGLQQTGRMITSAALLMVIVLGCFAAARMSSVEQIGLGLAAAVAIDATLVRCLLVPATMTLLGRWNWWAPPVLTRLHKRFGLVEGGRLTRVPG</sequence>
<dbReference type="PANTHER" id="PTHR33406:SF11">
    <property type="entry name" value="MEMBRANE PROTEIN SCO6666-RELATED"/>
    <property type="match status" value="1"/>
</dbReference>
<dbReference type="AlphaFoldDB" id="A0A6V8L301"/>
<dbReference type="PANTHER" id="PTHR33406">
    <property type="entry name" value="MEMBRANE PROTEIN MJ1562-RELATED"/>
    <property type="match status" value="1"/>
</dbReference>
<dbReference type="Proteomes" id="UP000482960">
    <property type="component" value="Unassembled WGS sequence"/>
</dbReference>
<gene>
    <name evidence="9" type="ORF">Prum_021290</name>
</gene>
<evidence type="ECO:0000256" key="5">
    <source>
        <dbReference type="ARBA" id="ARBA00022989"/>
    </source>
</evidence>
<keyword evidence="3" id="KW-1003">Cell membrane</keyword>
<feature type="transmembrane region" description="Helical" evidence="7">
    <location>
        <begin position="31"/>
        <end position="52"/>
    </location>
</feature>
<evidence type="ECO:0000256" key="3">
    <source>
        <dbReference type="ARBA" id="ARBA00022475"/>
    </source>
</evidence>
<feature type="transmembrane region" description="Helical" evidence="7">
    <location>
        <begin position="251"/>
        <end position="271"/>
    </location>
</feature>
<dbReference type="InterPro" id="IPR000731">
    <property type="entry name" value="SSD"/>
</dbReference>
<feature type="transmembrane region" description="Helical" evidence="7">
    <location>
        <begin position="649"/>
        <end position="668"/>
    </location>
</feature>
<proteinExistence type="inferred from homology"/>
<feature type="transmembrane region" description="Helical" evidence="7">
    <location>
        <begin position="225"/>
        <end position="245"/>
    </location>
</feature>